<evidence type="ECO:0000313" key="1">
    <source>
        <dbReference type="EMBL" id="RAK73845.1"/>
    </source>
</evidence>
<dbReference type="EMBL" id="KZ824675">
    <property type="protein sequence ID" value="RAK73845.1"/>
    <property type="molecule type" value="Genomic_DNA"/>
</dbReference>
<reference evidence="1 2" key="1">
    <citation type="submission" date="2018-02" db="EMBL/GenBank/DDBJ databases">
        <title>The genomes of Aspergillus section Nigri reveals drivers in fungal speciation.</title>
        <authorList>
            <consortium name="DOE Joint Genome Institute"/>
            <person name="Vesth T.C."/>
            <person name="Nybo J."/>
            <person name="Theobald S."/>
            <person name="Brandl J."/>
            <person name="Frisvad J.C."/>
            <person name="Nielsen K.F."/>
            <person name="Lyhne E.K."/>
            <person name="Kogle M.E."/>
            <person name="Kuo A."/>
            <person name="Riley R."/>
            <person name="Clum A."/>
            <person name="Nolan M."/>
            <person name="Lipzen A."/>
            <person name="Salamov A."/>
            <person name="Henrissat B."/>
            <person name="Wiebenga A."/>
            <person name="De vries R.P."/>
            <person name="Grigoriev I.V."/>
            <person name="Mortensen U.H."/>
            <person name="Andersen M.R."/>
            <person name="Baker S.E."/>
        </authorList>
    </citation>
    <scope>NUCLEOTIDE SEQUENCE [LARGE SCALE GENOMIC DNA]</scope>
    <source>
        <strain evidence="1 2">CBS 313.89</strain>
    </source>
</reference>
<dbReference type="GeneID" id="63862805"/>
<dbReference type="Proteomes" id="UP000249789">
    <property type="component" value="Unassembled WGS sequence"/>
</dbReference>
<sequence length="60" mass="6685">MMVASVAAQQQRLRGRTGWRSLRPFGGNRTCATGQLRLKSTGCAYSTLFAVPNRRREAWG</sequence>
<accession>A0A8G1VUV5</accession>
<name>A0A8G1VUV5_9EURO</name>
<dbReference type="VEuPathDB" id="FungiDB:BO72DRAFT_451382"/>
<gene>
    <name evidence="1" type="ORF">BO72DRAFT_451382</name>
</gene>
<protein>
    <submittedName>
        <fullName evidence="1">Uncharacterized protein</fullName>
    </submittedName>
</protein>
<proteinExistence type="predicted"/>
<dbReference type="RefSeq" id="XP_040797855.1">
    <property type="nucleotide sequence ID" value="XM_040945472.1"/>
</dbReference>
<dbReference type="AlphaFoldDB" id="A0A8G1VUV5"/>
<keyword evidence="2" id="KW-1185">Reference proteome</keyword>
<evidence type="ECO:0000313" key="2">
    <source>
        <dbReference type="Proteomes" id="UP000249789"/>
    </source>
</evidence>
<organism evidence="1 2">
    <name type="scientific">Aspergillus fijiensis CBS 313.89</name>
    <dbReference type="NCBI Taxonomy" id="1448319"/>
    <lineage>
        <taxon>Eukaryota</taxon>
        <taxon>Fungi</taxon>
        <taxon>Dikarya</taxon>
        <taxon>Ascomycota</taxon>
        <taxon>Pezizomycotina</taxon>
        <taxon>Eurotiomycetes</taxon>
        <taxon>Eurotiomycetidae</taxon>
        <taxon>Eurotiales</taxon>
        <taxon>Aspergillaceae</taxon>
        <taxon>Aspergillus</taxon>
    </lineage>
</organism>